<evidence type="ECO:0000256" key="3">
    <source>
        <dbReference type="ARBA" id="ARBA00015086"/>
    </source>
</evidence>
<accession>A0A7Z2VGW0</accession>
<evidence type="ECO:0000256" key="2">
    <source>
        <dbReference type="ARBA" id="ARBA00009325"/>
    </source>
</evidence>
<dbReference type="Proteomes" id="UP000502248">
    <property type="component" value="Chromosome"/>
</dbReference>
<dbReference type="KEGG" id="cheb:HH215_06490"/>
<dbReference type="UniPathway" id="UPA00539"/>
<proteinExistence type="inferred from homology"/>
<comment type="pathway">
    <text evidence="1">Cofactor biosynthesis; pyrroloquinoline quinone biosynthesis.</text>
</comment>
<protein>
    <recommendedName>
        <fullName evidence="3">Coenzyme PQQ synthesis protein A</fullName>
    </recommendedName>
</protein>
<dbReference type="AlphaFoldDB" id="A0A7Z2VGW0"/>
<reference evidence="4 5" key="1">
    <citation type="submission" date="2020-04" db="EMBL/GenBank/DDBJ databases">
        <title>Genome sequencing of novel species.</title>
        <authorList>
            <person name="Heo J."/>
            <person name="Kim S.-J."/>
            <person name="Kim J.-S."/>
            <person name="Hong S.-B."/>
            <person name="Kwon S.-W."/>
        </authorList>
    </citation>
    <scope>NUCLEOTIDE SEQUENCE [LARGE SCALE GENOMIC DNA]</scope>
    <source>
        <strain evidence="4 5">MFER-1</strain>
    </source>
</reference>
<sequence length="43" mass="5125">MPSYNKAYRLPLFHWRGGVTMWVKPDFKIIEICAEVTAYAHRK</sequence>
<evidence type="ECO:0000256" key="1">
    <source>
        <dbReference type="ARBA" id="ARBA00004886"/>
    </source>
</evidence>
<dbReference type="EMBL" id="CP051680">
    <property type="protein sequence ID" value="QJD82862.1"/>
    <property type="molecule type" value="Genomic_DNA"/>
</dbReference>
<dbReference type="InterPro" id="IPR011725">
    <property type="entry name" value="PQQ_synth_PqqA"/>
</dbReference>
<dbReference type="NCBIfam" id="TIGR02107">
    <property type="entry name" value="PQQ_syn_pqqA"/>
    <property type="match status" value="1"/>
</dbReference>
<name>A0A7Z2VGW0_9BACL</name>
<evidence type="ECO:0000313" key="4">
    <source>
        <dbReference type="EMBL" id="QJD82862.1"/>
    </source>
</evidence>
<organism evidence="4 5">
    <name type="scientific">Cohnella herbarum</name>
    <dbReference type="NCBI Taxonomy" id="2728023"/>
    <lineage>
        <taxon>Bacteria</taxon>
        <taxon>Bacillati</taxon>
        <taxon>Bacillota</taxon>
        <taxon>Bacilli</taxon>
        <taxon>Bacillales</taxon>
        <taxon>Paenibacillaceae</taxon>
        <taxon>Cohnella</taxon>
    </lineage>
</organism>
<gene>
    <name evidence="4" type="primary">pqqA</name>
    <name evidence="4" type="ORF">HH215_06490</name>
</gene>
<keyword evidence="5" id="KW-1185">Reference proteome</keyword>
<dbReference type="Pfam" id="PF08042">
    <property type="entry name" value="PqqA"/>
    <property type="match status" value="1"/>
</dbReference>
<comment type="similarity">
    <text evidence="2">Belongs to the PqqA family.</text>
</comment>
<dbReference type="GO" id="GO:0018189">
    <property type="term" value="P:pyrroloquinoline quinone biosynthetic process"/>
    <property type="evidence" value="ECO:0007669"/>
    <property type="project" value="UniProtKB-UniPathway"/>
</dbReference>
<evidence type="ECO:0000313" key="5">
    <source>
        <dbReference type="Proteomes" id="UP000502248"/>
    </source>
</evidence>